<keyword evidence="2" id="KW-1185">Reference proteome</keyword>
<gene>
    <name evidence="1" type="ORF">PanWU01x14_083810</name>
</gene>
<evidence type="ECO:0000313" key="1">
    <source>
        <dbReference type="EMBL" id="PON69917.1"/>
    </source>
</evidence>
<sequence length="62" mass="6556">MGSPGWAYYGPSFGPAFVSAGAGTHEPMQIQAQPRRFAPPLRAPERASVVVILTTITKQGSI</sequence>
<reference evidence="2" key="1">
    <citation type="submission" date="2016-06" db="EMBL/GenBank/DDBJ databases">
        <title>Parallel loss of symbiosis genes in relatives of nitrogen-fixing non-legume Parasponia.</title>
        <authorList>
            <person name="Van Velzen R."/>
            <person name="Holmer R."/>
            <person name="Bu F."/>
            <person name="Rutten L."/>
            <person name="Van Zeijl A."/>
            <person name="Liu W."/>
            <person name="Santuari L."/>
            <person name="Cao Q."/>
            <person name="Sharma T."/>
            <person name="Shen D."/>
            <person name="Roswanjaya Y."/>
            <person name="Wardhani T."/>
            <person name="Kalhor M.S."/>
            <person name="Jansen J."/>
            <person name="Van den Hoogen J."/>
            <person name="Gungor B."/>
            <person name="Hartog M."/>
            <person name="Hontelez J."/>
            <person name="Verver J."/>
            <person name="Yang W.-C."/>
            <person name="Schijlen E."/>
            <person name="Repin R."/>
            <person name="Schilthuizen M."/>
            <person name="Schranz E."/>
            <person name="Heidstra R."/>
            <person name="Miyata K."/>
            <person name="Fedorova E."/>
            <person name="Kohlen W."/>
            <person name="Bisseling T."/>
            <person name="Smit S."/>
            <person name="Geurts R."/>
        </authorList>
    </citation>
    <scope>NUCLEOTIDE SEQUENCE [LARGE SCALE GENOMIC DNA]</scope>
    <source>
        <strain evidence="2">cv. WU1-14</strain>
    </source>
</reference>
<dbReference type="EMBL" id="JXTB01000053">
    <property type="protein sequence ID" value="PON69917.1"/>
    <property type="molecule type" value="Genomic_DNA"/>
</dbReference>
<organism evidence="1 2">
    <name type="scientific">Parasponia andersonii</name>
    <name type="common">Sponia andersonii</name>
    <dbReference type="NCBI Taxonomy" id="3476"/>
    <lineage>
        <taxon>Eukaryota</taxon>
        <taxon>Viridiplantae</taxon>
        <taxon>Streptophyta</taxon>
        <taxon>Embryophyta</taxon>
        <taxon>Tracheophyta</taxon>
        <taxon>Spermatophyta</taxon>
        <taxon>Magnoliopsida</taxon>
        <taxon>eudicotyledons</taxon>
        <taxon>Gunneridae</taxon>
        <taxon>Pentapetalae</taxon>
        <taxon>rosids</taxon>
        <taxon>fabids</taxon>
        <taxon>Rosales</taxon>
        <taxon>Cannabaceae</taxon>
        <taxon>Parasponia</taxon>
    </lineage>
</organism>
<comment type="caution">
    <text evidence="1">The sequence shown here is derived from an EMBL/GenBank/DDBJ whole genome shotgun (WGS) entry which is preliminary data.</text>
</comment>
<dbReference type="Proteomes" id="UP000237105">
    <property type="component" value="Unassembled WGS sequence"/>
</dbReference>
<protein>
    <submittedName>
        <fullName evidence="1">Uncharacterized protein</fullName>
    </submittedName>
</protein>
<accession>A0A2P5D9F1</accession>
<dbReference type="AlphaFoldDB" id="A0A2P5D9F1"/>
<evidence type="ECO:0000313" key="2">
    <source>
        <dbReference type="Proteomes" id="UP000237105"/>
    </source>
</evidence>
<name>A0A2P5D9F1_PARAD</name>
<proteinExistence type="predicted"/>